<sequence length="409" mass="46588">MGTNRRDFVKKFSALGLISATYPFLNSFQGSTELDYLNEKIDKIELFRYDIDIPRYFSWGTWYNRQHLFMKISSGNYYGWSEIPASVNTPDLDPSEWVKYVRSYNGLTVGQAQKLLFSQQVPENKANTKQLEFMEMGLLDLSGRMQSKPAIELLNLNHRNPVPGLFCILDKDVEKVRKEALKSIEQNLSHHLKFKMYGERELDTQLLRTIREVLGENAVVISDVNKGYKNWNTLNELASIMVDFRDNGLNAIEDPADLKTDEWIQLQQMIGELSLIPDAPMRPAWEGLKKIDPGMGRIFNLHPSTMGSFRYTAQMANKIKEIGAEVMIGDDSLVGPACSAWQQIAIGTGASWVEAIEKKEDSKNYLNCLISSPTKKDTNGYYSLEPTPGFGIELDTKRMMKTCKLYIEA</sequence>
<dbReference type="SUPFAM" id="SSF51604">
    <property type="entry name" value="Enolase C-terminal domain-like"/>
    <property type="match status" value="1"/>
</dbReference>
<accession>A0ABY3AEJ4</accession>
<dbReference type="Proteomes" id="UP000315363">
    <property type="component" value="Unassembled WGS sequence"/>
</dbReference>
<feature type="domain" description="Enolase C-terminal" evidence="1">
    <location>
        <begin position="176"/>
        <end position="396"/>
    </location>
</feature>
<reference evidence="2 3" key="1">
    <citation type="submission" date="2019-06" db="EMBL/GenBank/DDBJ databases">
        <title>A large-scale integrated study on North Sea by COGITO (Coastal Microbe Genomic &amp; Taxonomic Observatory).</title>
        <authorList>
            <person name="Teeling H."/>
        </authorList>
    </citation>
    <scope>NUCLEOTIDE SEQUENCE [LARGE SCALE GENOMIC DNA]</scope>
    <source>
        <strain evidence="2 3">MAR_2009_79</strain>
    </source>
</reference>
<organism evidence="2 3">
    <name type="scientific">Arenibacter algicola</name>
    <dbReference type="NCBI Taxonomy" id="616991"/>
    <lineage>
        <taxon>Bacteria</taxon>
        <taxon>Pseudomonadati</taxon>
        <taxon>Bacteroidota</taxon>
        <taxon>Flavobacteriia</taxon>
        <taxon>Flavobacteriales</taxon>
        <taxon>Flavobacteriaceae</taxon>
        <taxon>Arenibacter</taxon>
    </lineage>
</organism>
<protein>
    <submittedName>
        <fullName evidence="2">L-alanine-DL-glutamate epimerase-like enolase superfamily enzyme</fullName>
    </submittedName>
</protein>
<keyword evidence="3" id="KW-1185">Reference proteome</keyword>
<proteinExistence type="predicted"/>
<dbReference type="SUPFAM" id="SSF54826">
    <property type="entry name" value="Enolase N-terminal domain-like"/>
    <property type="match status" value="1"/>
</dbReference>
<evidence type="ECO:0000259" key="1">
    <source>
        <dbReference type="Pfam" id="PF13378"/>
    </source>
</evidence>
<dbReference type="EMBL" id="VHIF01000001">
    <property type="protein sequence ID" value="TQO37480.1"/>
    <property type="molecule type" value="Genomic_DNA"/>
</dbReference>
<dbReference type="Gene3D" id="3.20.20.120">
    <property type="entry name" value="Enolase-like C-terminal domain"/>
    <property type="match status" value="1"/>
</dbReference>
<dbReference type="PANTHER" id="PTHR48080">
    <property type="entry name" value="D-GALACTONATE DEHYDRATASE-RELATED"/>
    <property type="match status" value="1"/>
</dbReference>
<comment type="caution">
    <text evidence="2">The sequence shown here is derived from an EMBL/GenBank/DDBJ whole genome shotgun (WGS) entry which is preliminary data.</text>
</comment>
<dbReference type="InterPro" id="IPR029065">
    <property type="entry name" value="Enolase_C-like"/>
</dbReference>
<dbReference type="InterPro" id="IPR036849">
    <property type="entry name" value="Enolase-like_C_sf"/>
</dbReference>
<dbReference type="Gene3D" id="3.30.390.10">
    <property type="entry name" value="Enolase-like, N-terminal domain"/>
    <property type="match status" value="1"/>
</dbReference>
<gene>
    <name evidence="2" type="ORF">GQ41_2088</name>
</gene>
<evidence type="ECO:0000313" key="2">
    <source>
        <dbReference type="EMBL" id="TQO37480.1"/>
    </source>
</evidence>
<evidence type="ECO:0000313" key="3">
    <source>
        <dbReference type="Proteomes" id="UP000315363"/>
    </source>
</evidence>
<name>A0ABY3AEJ4_9FLAO</name>
<dbReference type="Pfam" id="PF13378">
    <property type="entry name" value="MR_MLE_C"/>
    <property type="match status" value="1"/>
</dbReference>
<dbReference type="InterPro" id="IPR034593">
    <property type="entry name" value="DgoD-like"/>
</dbReference>
<dbReference type="InterPro" id="IPR029017">
    <property type="entry name" value="Enolase-like_N"/>
</dbReference>